<proteinExistence type="predicted"/>
<feature type="repeat" description="TPR" evidence="1">
    <location>
        <begin position="180"/>
        <end position="213"/>
    </location>
</feature>
<dbReference type="SUPFAM" id="SSF48452">
    <property type="entry name" value="TPR-like"/>
    <property type="match status" value="1"/>
</dbReference>
<organism evidence="2 3">
    <name type="scientific">Pseudomonas phage phi3</name>
    <dbReference type="NCBI Taxonomy" id="1754217"/>
    <lineage>
        <taxon>Viruses</taxon>
        <taxon>Duplodnaviria</taxon>
        <taxon>Heunggongvirae</taxon>
        <taxon>Uroviricota</taxon>
        <taxon>Caudoviricetes</taxon>
        <taxon>Peduoviridae</taxon>
        <taxon>Phitrevirus</taxon>
        <taxon>Phitrevirus phi3</taxon>
    </lineage>
</organism>
<dbReference type="PROSITE" id="PS50005">
    <property type="entry name" value="TPR"/>
    <property type="match status" value="1"/>
</dbReference>
<dbReference type="GO" id="GO:0019069">
    <property type="term" value="P:viral capsid assembly"/>
    <property type="evidence" value="ECO:0007669"/>
    <property type="project" value="InterPro"/>
</dbReference>
<name>A0A0U4JEJ1_9CAUD</name>
<dbReference type="KEGG" id="vg:28799623"/>
<dbReference type="GO" id="GO:0004519">
    <property type="term" value="F:endonuclease activity"/>
    <property type="evidence" value="ECO:0007669"/>
    <property type="project" value="UniProtKB-KW"/>
</dbReference>
<dbReference type="EMBL" id="KT887559">
    <property type="protein sequence ID" value="ALY08260.1"/>
    <property type="molecule type" value="Genomic_DNA"/>
</dbReference>
<dbReference type="InterPro" id="IPR011990">
    <property type="entry name" value="TPR-like_helical_dom_sf"/>
</dbReference>
<keyword evidence="3" id="KW-1185">Reference proteome</keyword>
<dbReference type="InterPro" id="IPR010270">
    <property type="entry name" value="Phage_P2_GpM"/>
</dbReference>
<dbReference type="OrthoDB" id="9352at10239"/>
<dbReference type="GO" id="GO:0003677">
    <property type="term" value="F:DNA binding"/>
    <property type="evidence" value="ECO:0007669"/>
    <property type="project" value="InterPro"/>
</dbReference>
<dbReference type="GeneID" id="28799623"/>
<dbReference type="InterPro" id="IPR019734">
    <property type="entry name" value="TPR_rpt"/>
</dbReference>
<evidence type="ECO:0000313" key="2">
    <source>
        <dbReference type="EMBL" id="ALY08260.1"/>
    </source>
</evidence>
<sequence length="244" mass="27275">MSLALAHKRRILAEGVAAGAATVPAYNPSEALNSPANAQKHLALMLTALDGDLERISAINSREERQRLKRDELLPKYLDYVQRYRAAGLVYPNPVLVQVLVWLFDTVQFEDGLELALFAIEQGQEMPERFKRRDIQTFVADAVIDWAEAEYKALRSPEPYVSNLLPLVDGQWTLFERIPARFHKVLGQIAMDNEEWTQAIEHFDRAVELYPEIGVGTRRATAAKALAKAEADAKTTPDAPPAAP</sequence>
<reference evidence="2 3" key="1">
    <citation type="journal article" date="2015" name="MBio">
        <title>Phylogenetic Distribution of CRISPR-Cas Systems in Antibiotic-Resistant Pseudomonas aeruginosa.</title>
        <authorList>
            <person name="van Belkum A."/>
            <person name="Soriaga L.B."/>
            <person name="LaFave M.C."/>
            <person name="Akella S."/>
            <person name="Veyrieras J.B."/>
            <person name="Barbu E.M."/>
            <person name="Shortridge D."/>
            <person name="Blanc B."/>
            <person name="Hannum G."/>
            <person name="Zambardi G."/>
            <person name="Miller K."/>
            <person name="Enright M.C."/>
            <person name="Mugnier N."/>
            <person name="Brami D."/>
            <person name="Schicklin S."/>
            <person name="Felderman M."/>
            <person name="Schwartz A.S."/>
            <person name="Richardson T.H."/>
            <person name="Peterson T.C."/>
            <person name="Hubby B."/>
            <person name="Cady K.C."/>
        </authorList>
    </citation>
    <scope>NUCLEOTIDE SEQUENCE [LARGE SCALE GENOMIC DNA]</scope>
</reference>
<evidence type="ECO:0000313" key="3">
    <source>
        <dbReference type="Proteomes" id="UP000201753"/>
    </source>
</evidence>
<keyword evidence="2" id="KW-0540">Nuclease</keyword>
<dbReference type="SMART" id="SM00028">
    <property type="entry name" value="TPR"/>
    <property type="match status" value="1"/>
</dbReference>
<dbReference type="Proteomes" id="UP000201753">
    <property type="component" value="Segment"/>
</dbReference>
<protein>
    <submittedName>
        <fullName evidence="2">Putative terminase endonuclease subunit</fullName>
    </submittedName>
</protein>
<keyword evidence="1" id="KW-0802">TPR repeat</keyword>
<accession>A0A0U4JEJ1</accession>
<evidence type="ECO:0000256" key="1">
    <source>
        <dbReference type="PROSITE-ProRule" id="PRU00339"/>
    </source>
</evidence>
<dbReference type="RefSeq" id="YP_009276439.1">
    <property type="nucleotide sequence ID" value="NC_030940.1"/>
</dbReference>
<keyword evidence="2" id="KW-0378">Hydrolase</keyword>
<keyword evidence="2" id="KW-0255">Endonuclease</keyword>
<dbReference type="Pfam" id="PF05944">
    <property type="entry name" value="Phage_term_smal"/>
    <property type="match status" value="1"/>
</dbReference>